<name>A0A6J4PVD0_9CYAN</name>
<feature type="transmembrane region" description="Helical" evidence="1">
    <location>
        <begin position="22"/>
        <end position="40"/>
    </location>
</feature>
<proteinExistence type="predicted"/>
<keyword evidence="1" id="KW-0472">Membrane</keyword>
<dbReference type="PANTHER" id="PTHR43471:SF10">
    <property type="entry name" value="SLL1107 PROTEIN"/>
    <property type="match status" value="1"/>
</dbReference>
<evidence type="ECO:0000256" key="1">
    <source>
        <dbReference type="SAM" id="Phobius"/>
    </source>
</evidence>
<dbReference type="PANTHER" id="PTHR43471">
    <property type="entry name" value="ABC TRANSPORTER PERMEASE"/>
    <property type="match status" value="1"/>
</dbReference>
<organism evidence="2">
    <name type="scientific">uncultured Microcoleus sp</name>
    <dbReference type="NCBI Taxonomy" id="259945"/>
    <lineage>
        <taxon>Bacteria</taxon>
        <taxon>Bacillati</taxon>
        <taxon>Cyanobacteriota</taxon>
        <taxon>Cyanophyceae</taxon>
        <taxon>Oscillatoriophycideae</taxon>
        <taxon>Oscillatoriales</taxon>
        <taxon>Microcoleaceae</taxon>
        <taxon>Microcoleus</taxon>
        <taxon>environmental samples</taxon>
    </lineage>
</organism>
<feature type="transmembrane region" description="Helical" evidence="1">
    <location>
        <begin position="136"/>
        <end position="154"/>
    </location>
</feature>
<sequence length="257" mass="28104">MNLRRIFTVATNVFWEVIRDRILYLIIIFALLMGASVRLIPELAATTEKKIILDVGLAAMSILGLIATVFVATGLVNKEIEKRTVYLLVAKPISRAELIVGKHLGLSAVLAVLVAAMTVIYLAILSLSRIPFPLESILIASLFVWFELCLMAGVGILFGVFSSSLLATLLTFGVYLMGHSTRDLVALGKLTKNPGIEQLMMGLYLVLPDLARFNLRNDAVYGQVPYLAGLITDAGYGLLYVVLLLSVAIAIFSRREF</sequence>
<feature type="transmembrane region" description="Helical" evidence="1">
    <location>
        <begin position="104"/>
        <end position="124"/>
    </location>
</feature>
<reference evidence="2" key="1">
    <citation type="submission" date="2020-02" db="EMBL/GenBank/DDBJ databases">
        <authorList>
            <person name="Meier V. D."/>
        </authorList>
    </citation>
    <scope>NUCLEOTIDE SEQUENCE</scope>
    <source>
        <strain evidence="2">AVDCRST_MAG84</strain>
    </source>
</reference>
<protein>
    <recommendedName>
        <fullName evidence="3">ABC transporter permease</fullName>
    </recommendedName>
</protein>
<dbReference type="GO" id="GO:0005886">
    <property type="term" value="C:plasma membrane"/>
    <property type="evidence" value="ECO:0007669"/>
    <property type="project" value="UniProtKB-SubCell"/>
</dbReference>
<keyword evidence="1" id="KW-0812">Transmembrane</keyword>
<accession>A0A6J4PVD0</accession>
<dbReference type="AlphaFoldDB" id="A0A6J4PVD0"/>
<evidence type="ECO:0000313" key="2">
    <source>
        <dbReference type="EMBL" id="CAA9422817.1"/>
    </source>
</evidence>
<gene>
    <name evidence="2" type="ORF">AVDCRST_MAG84-7278</name>
</gene>
<evidence type="ECO:0008006" key="3">
    <source>
        <dbReference type="Google" id="ProtNLM"/>
    </source>
</evidence>
<feature type="transmembrane region" description="Helical" evidence="1">
    <location>
        <begin position="160"/>
        <end position="178"/>
    </location>
</feature>
<dbReference type="Pfam" id="PF12679">
    <property type="entry name" value="ABC2_membrane_2"/>
    <property type="match status" value="1"/>
</dbReference>
<feature type="transmembrane region" description="Helical" evidence="1">
    <location>
        <begin position="235"/>
        <end position="253"/>
    </location>
</feature>
<feature type="transmembrane region" description="Helical" evidence="1">
    <location>
        <begin position="52"/>
        <end position="76"/>
    </location>
</feature>
<keyword evidence="1" id="KW-1133">Transmembrane helix</keyword>
<dbReference type="GO" id="GO:0140359">
    <property type="term" value="F:ABC-type transporter activity"/>
    <property type="evidence" value="ECO:0007669"/>
    <property type="project" value="InterPro"/>
</dbReference>
<dbReference type="EMBL" id="CADCTZ010001829">
    <property type="protein sequence ID" value="CAA9422817.1"/>
    <property type="molecule type" value="Genomic_DNA"/>
</dbReference>